<feature type="region of interest" description="Disordered" evidence="11">
    <location>
        <begin position="20"/>
        <end position="43"/>
    </location>
</feature>
<dbReference type="EC" id="3.4.24.-" evidence="10"/>
<protein>
    <recommendedName>
        <fullName evidence="7 10">Leishmanolysin-like peptidase</fullName>
        <ecNumber evidence="10">3.4.24.-</ecNumber>
    </recommendedName>
</protein>
<comment type="cofactor">
    <cofactor evidence="9 10">
        <name>Zn(2+)</name>
        <dbReference type="ChEBI" id="CHEBI:29105"/>
    </cofactor>
    <text evidence="9 10">Binds 1 zinc ion per subunit.</text>
</comment>
<dbReference type="PANTHER" id="PTHR10942:SF0">
    <property type="entry name" value="LEISHMANOLYSIN-LIKE PEPTIDASE"/>
    <property type="match status" value="1"/>
</dbReference>
<evidence type="ECO:0000256" key="1">
    <source>
        <dbReference type="ARBA" id="ARBA00005860"/>
    </source>
</evidence>
<feature type="active site" evidence="8">
    <location>
        <position position="132"/>
    </location>
</feature>
<name>A0A8T0DP74_9TREM</name>
<accession>A0A8T0DP74</accession>
<evidence type="ECO:0000256" key="8">
    <source>
        <dbReference type="PIRSR" id="PIRSR601577-1"/>
    </source>
</evidence>
<evidence type="ECO:0000256" key="4">
    <source>
        <dbReference type="ARBA" id="ARBA00022801"/>
    </source>
</evidence>
<evidence type="ECO:0000256" key="5">
    <source>
        <dbReference type="ARBA" id="ARBA00022833"/>
    </source>
</evidence>
<dbReference type="GO" id="GO:0007155">
    <property type="term" value="P:cell adhesion"/>
    <property type="evidence" value="ECO:0007669"/>
    <property type="project" value="InterPro"/>
</dbReference>
<dbReference type="Proteomes" id="UP000699462">
    <property type="component" value="Unassembled WGS sequence"/>
</dbReference>
<keyword evidence="5 9" id="KW-0862">Zinc</keyword>
<keyword evidence="3 9" id="KW-0479">Metal-binding</keyword>
<dbReference type="GO" id="GO:0006508">
    <property type="term" value="P:proteolysis"/>
    <property type="evidence" value="ECO:0007669"/>
    <property type="project" value="UniProtKB-KW"/>
</dbReference>
<dbReference type="Gene3D" id="3.90.132.10">
    <property type="entry name" value="Leishmanolysin , domain 2"/>
    <property type="match status" value="1"/>
</dbReference>
<organism evidence="12 13">
    <name type="scientific">Paragonimus westermani</name>
    <dbReference type="NCBI Taxonomy" id="34504"/>
    <lineage>
        <taxon>Eukaryota</taxon>
        <taxon>Metazoa</taxon>
        <taxon>Spiralia</taxon>
        <taxon>Lophotrochozoa</taxon>
        <taxon>Platyhelminthes</taxon>
        <taxon>Trematoda</taxon>
        <taxon>Digenea</taxon>
        <taxon>Plagiorchiida</taxon>
        <taxon>Troglotremata</taxon>
        <taxon>Troglotrematidae</taxon>
        <taxon>Paragonimus</taxon>
    </lineage>
</organism>
<evidence type="ECO:0000256" key="3">
    <source>
        <dbReference type="ARBA" id="ARBA00022723"/>
    </source>
</evidence>
<dbReference type="GO" id="GO:0004222">
    <property type="term" value="F:metalloendopeptidase activity"/>
    <property type="evidence" value="ECO:0007669"/>
    <property type="project" value="UniProtKB-UniRule"/>
</dbReference>
<dbReference type="InterPro" id="IPR001577">
    <property type="entry name" value="Peptidase_M8"/>
</dbReference>
<sequence length="308" mass="34074">MVTEVKNPDWMGVDPMAGLNLRPPPQLNMNEDEGLPSGPGVAKATQPRRYSVCAVGVNEPHQGIRSAEIELNGITINFQVDSGAGVRLVPWSCVPTAPAMNNPILGYVNLCTRAIVSDSGLNERAYSIFLHEIAHALGFSPTLYAFLRNENGEPRTRRNPLTQLPDLGFDSNGLYTPGQSTMGTVVRIWKSVKGTFNRKVKVLKTPMLLATAREHFNCPTLDGVDLENQGSESTAMAHFEKRLVMVSDLDTTFYQTELLWLWCVNCFNDLGRSSFSLAEVGYTIGKRIENNTTFLHTQRFLPQATRDG</sequence>
<gene>
    <name evidence="12" type="ORF">P879_06802</name>
</gene>
<keyword evidence="13" id="KW-1185">Reference proteome</keyword>
<dbReference type="GO" id="GO:0016020">
    <property type="term" value="C:membrane"/>
    <property type="evidence" value="ECO:0007669"/>
    <property type="project" value="InterPro"/>
</dbReference>
<feature type="binding site" evidence="9">
    <location>
        <position position="238"/>
    </location>
    <ligand>
        <name>Zn(2+)</name>
        <dbReference type="ChEBI" id="CHEBI:29105"/>
        <note>catalytic</note>
    </ligand>
</feature>
<reference evidence="12 13" key="1">
    <citation type="submission" date="2019-07" db="EMBL/GenBank/DDBJ databases">
        <title>Annotation for the trematode Paragonimus westermani.</title>
        <authorList>
            <person name="Choi Y.-J."/>
        </authorList>
    </citation>
    <scope>NUCLEOTIDE SEQUENCE [LARGE SCALE GENOMIC DNA]</scope>
    <source>
        <strain evidence="12">180907_Pwestermani</strain>
    </source>
</reference>
<evidence type="ECO:0000256" key="6">
    <source>
        <dbReference type="ARBA" id="ARBA00023049"/>
    </source>
</evidence>
<keyword evidence="4 10" id="KW-0378">Hydrolase</keyword>
<proteinExistence type="inferred from homology"/>
<dbReference type="EMBL" id="JTDF01002205">
    <property type="protein sequence ID" value="KAF8569082.1"/>
    <property type="molecule type" value="Genomic_DNA"/>
</dbReference>
<evidence type="ECO:0000256" key="11">
    <source>
        <dbReference type="SAM" id="MobiDB-lite"/>
    </source>
</evidence>
<dbReference type="Pfam" id="PF01457">
    <property type="entry name" value="Peptidase_M8"/>
    <property type="match status" value="1"/>
</dbReference>
<dbReference type="GO" id="GO:0005737">
    <property type="term" value="C:cytoplasm"/>
    <property type="evidence" value="ECO:0007669"/>
    <property type="project" value="TreeGrafter"/>
</dbReference>
<comment type="similarity">
    <text evidence="1 10">Belongs to the peptidase M8 family.</text>
</comment>
<dbReference type="SUPFAM" id="SSF55486">
    <property type="entry name" value="Metalloproteases ('zincins'), catalytic domain"/>
    <property type="match status" value="1"/>
</dbReference>
<evidence type="ECO:0000256" key="7">
    <source>
        <dbReference type="ARBA" id="ARBA00039717"/>
    </source>
</evidence>
<dbReference type="GO" id="GO:0046872">
    <property type="term" value="F:metal ion binding"/>
    <property type="evidence" value="ECO:0007669"/>
    <property type="project" value="UniProtKB-KW"/>
</dbReference>
<evidence type="ECO:0000256" key="2">
    <source>
        <dbReference type="ARBA" id="ARBA00022670"/>
    </source>
</evidence>
<evidence type="ECO:0000313" key="13">
    <source>
        <dbReference type="Proteomes" id="UP000699462"/>
    </source>
</evidence>
<evidence type="ECO:0000256" key="10">
    <source>
        <dbReference type="RuleBase" id="RU366077"/>
    </source>
</evidence>
<comment type="caution">
    <text evidence="12">The sequence shown here is derived from an EMBL/GenBank/DDBJ whole genome shotgun (WGS) entry which is preliminary data.</text>
</comment>
<dbReference type="PANTHER" id="PTHR10942">
    <property type="entry name" value="LEISHMANOLYSIN-LIKE PEPTIDASE"/>
    <property type="match status" value="1"/>
</dbReference>
<evidence type="ECO:0000256" key="9">
    <source>
        <dbReference type="PIRSR" id="PIRSR601577-2"/>
    </source>
</evidence>
<keyword evidence="6 9" id="KW-0482">Metalloprotease</keyword>
<dbReference type="AlphaFoldDB" id="A0A8T0DP74"/>
<keyword evidence="2 10" id="KW-0645">Protease</keyword>
<dbReference type="OrthoDB" id="527990at2759"/>
<evidence type="ECO:0000313" key="12">
    <source>
        <dbReference type="EMBL" id="KAF8569082.1"/>
    </source>
</evidence>
<feature type="binding site" evidence="9">
    <location>
        <position position="131"/>
    </location>
    <ligand>
        <name>Zn(2+)</name>
        <dbReference type="ChEBI" id="CHEBI:29105"/>
        <note>catalytic</note>
    </ligand>
</feature>
<feature type="binding site" evidence="9">
    <location>
        <position position="135"/>
    </location>
    <ligand>
        <name>Zn(2+)</name>
        <dbReference type="ChEBI" id="CHEBI:29105"/>
        <note>catalytic</note>
    </ligand>
</feature>